<accession>A0A7S2CLN4</accession>
<dbReference type="AlphaFoldDB" id="A0A7S2CLN4"/>
<evidence type="ECO:0008006" key="9">
    <source>
        <dbReference type="Google" id="ProtNLM"/>
    </source>
</evidence>
<evidence type="ECO:0000256" key="2">
    <source>
        <dbReference type="ARBA" id="ARBA00008573"/>
    </source>
</evidence>
<name>A0A7S2CLN4_9STRA</name>
<keyword evidence="5 7" id="KW-0472">Membrane</keyword>
<comment type="subcellular location">
    <subcellularLocation>
        <location evidence="1 6">Membrane</location>
        <topology evidence="1 6">Multi-pass membrane protein</topology>
    </subcellularLocation>
</comment>
<dbReference type="Pfam" id="PF03134">
    <property type="entry name" value="TB2_DP1_HVA22"/>
    <property type="match status" value="1"/>
</dbReference>
<evidence type="ECO:0000256" key="1">
    <source>
        <dbReference type="ARBA" id="ARBA00004141"/>
    </source>
</evidence>
<sequence length="192" mass="21496">MSADEVKATPAPEVSEGLQATVMKMVEEKKTQFVAKIDEYAEMEQIKTIADKANQEPKTVAMGIAGAAVFFGVMTVVLMVGMKTLLELALYIPAVMKSIKAIESPEKDDDTDLLSFWVVYCFFTICDPFVQMVFFWVPYFGLFKFAFLQYCYRFKGTLFITETILKPVYNKITAMMEKAAPAAPAEAPEKAD</sequence>
<proteinExistence type="inferred from homology"/>
<reference evidence="8" key="1">
    <citation type="submission" date="2021-01" db="EMBL/GenBank/DDBJ databases">
        <authorList>
            <person name="Corre E."/>
            <person name="Pelletier E."/>
            <person name="Niang G."/>
            <person name="Scheremetjew M."/>
            <person name="Finn R."/>
            <person name="Kale V."/>
            <person name="Holt S."/>
            <person name="Cochrane G."/>
            <person name="Meng A."/>
            <person name="Brown T."/>
            <person name="Cohen L."/>
        </authorList>
    </citation>
    <scope>NUCLEOTIDE SEQUENCE</scope>
    <source>
        <strain evidence="8">RCC1693</strain>
    </source>
</reference>
<evidence type="ECO:0000256" key="6">
    <source>
        <dbReference type="RuleBase" id="RU362006"/>
    </source>
</evidence>
<evidence type="ECO:0000313" key="8">
    <source>
        <dbReference type="EMBL" id="CAD9428870.1"/>
    </source>
</evidence>
<evidence type="ECO:0000256" key="7">
    <source>
        <dbReference type="SAM" id="Phobius"/>
    </source>
</evidence>
<feature type="transmembrane region" description="Helical" evidence="7">
    <location>
        <begin position="114"/>
        <end position="137"/>
    </location>
</feature>
<protein>
    <recommendedName>
        <fullName evidence="9">Receptor expression-enhancing protein</fullName>
    </recommendedName>
</protein>
<dbReference type="InterPro" id="IPR004345">
    <property type="entry name" value="TB2_DP1_HVA22"/>
</dbReference>
<comment type="similarity">
    <text evidence="2 6">Belongs to the DP1 family.</text>
</comment>
<organism evidence="8">
    <name type="scientific">Florenciella parvula</name>
    <dbReference type="NCBI Taxonomy" id="236787"/>
    <lineage>
        <taxon>Eukaryota</taxon>
        <taxon>Sar</taxon>
        <taxon>Stramenopiles</taxon>
        <taxon>Ochrophyta</taxon>
        <taxon>Dictyochophyceae</taxon>
        <taxon>Florenciellales</taxon>
        <taxon>Florenciella</taxon>
    </lineage>
</organism>
<dbReference type="GO" id="GO:0016020">
    <property type="term" value="C:membrane"/>
    <property type="evidence" value="ECO:0007669"/>
    <property type="project" value="UniProtKB-SubCell"/>
</dbReference>
<keyword evidence="4 7" id="KW-1133">Transmembrane helix</keyword>
<gene>
    <name evidence="8" type="ORF">FPAR1323_LOCUS11853</name>
</gene>
<feature type="transmembrane region" description="Helical" evidence="7">
    <location>
        <begin position="60"/>
        <end position="81"/>
    </location>
</feature>
<keyword evidence="3 7" id="KW-0812">Transmembrane</keyword>
<dbReference type="EMBL" id="HBGT01022731">
    <property type="protein sequence ID" value="CAD9428870.1"/>
    <property type="molecule type" value="Transcribed_RNA"/>
</dbReference>
<dbReference type="PANTHER" id="PTHR12300:SF161">
    <property type="entry name" value="RECEPTOR EXPRESSION-ENHANCING PROTEIN"/>
    <property type="match status" value="1"/>
</dbReference>
<evidence type="ECO:0000256" key="3">
    <source>
        <dbReference type="ARBA" id="ARBA00022692"/>
    </source>
</evidence>
<evidence type="ECO:0000256" key="5">
    <source>
        <dbReference type="ARBA" id="ARBA00023136"/>
    </source>
</evidence>
<evidence type="ECO:0000256" key="4">
    <source>
        <dbReference type="ARBA" id="ARBA00022989"/>
    </source>
</evidence>
<dbReference type="PANTHER" id="PTHR12300">
    <property type="entry name" value="HVA22-LIKE PROTEINS"/>
    <property type="match status" value="1"/>
</dbReference>